<name>A0ABS3Z8Y4_9GAMM</name>
<comment type="catalytic activity">
    <reaction evidence="6">
        <text>5-carboxymethylaminomethyluridine(34) in tRNA(Leu) + S-adenosyl-L-methionine = 5-carboxymethylaminomethyl-2'-O-methyluridine(34) in tRNA(Leu) + S-adenosyl-L-homocysteine + H(+)</text>
        <dbReference type="Rhea" id="RHEA:43088"/>
        <dbReference type="Rhea" id="RHEA-COMP:10333"/>
        <dbReference type="Rhea" id="RHEA-COMP:10334"/>
        <dbReference type="ChEBI" id="CHEBI:15378"/>
        <dbReference type="ChEBI" id="CHEBI:57856"/>
        <dbReference type="ChEBI" id="CHEBI:59789"/>
        <dbReference type="ChEBI" id="CHEBI:74508"/>
        <dbReference type="ChEBI" id="CHEBI:74511"/>
        <dbReference type="EC" id="2.1.1.207"/>
    </reaction>
</comment>
<feature type="binding site" evidence="6">
    <location>
        <position position="119"/>
    </location>
    <ligand>
        <name>S-adenosyl-L-methionine</name>
        <dbReference type="ChEBI" id="CHEBI:59789"/>
    </ligand>
</feature>
<dbReference type="PANTHER" id="PTHR42971">
    <property type="entry name" value="TRNA (CYTIDINE(34)-2'-O)-METHYLTRANSFERASE"/>
    <property type="match status" value="1"/>
</dbReference>
<evidence type="ECO:0000313" key="9">
    <source>
        <dbReference type="Proteomes" id="UP000810171"/>
    </source>
</evidence>
<dbReference type="InterPro" id="IPR029028">
    <property type="entry name" value="Alpha/beta_knot_MTases"/>
</dbReference>
<gene>
    <name evidence="6 8" type="primary">trmL</name>
    <name evidence="8" type="ORF">H9C73_05445</name>
</gene>
<organism evidence="8 9">
    <name type="scientific">Marinobacterium alkalitolerans</name>
    <dbReference type="NCBI Taxonomy" id="1542925"/>
    <lineage>
        <taxon>Bacteria</taxon>
        <taxon>Pseudomonadati</taxon>
        <taxon>Pseudomonadota</taxon>
        <taxon>Gammaproteobacteria</taxon>
        <taxon>Oceanospirillales</taxon>
        <taxon>Oceanospirillaceae</taxon>
        <taxon>Marinobacterium</taxon>
    </lineage>
</organism>
<dbReference type="EC" id="2.1.1.207" evidence="6"/>
<comment type="subunit">
    <text evidence="6">Homodimer.</text>
</comment>
<keyword evidence="4 6" id="KW-0949">S-adenosyl-L-methionine</keyword>
<feature type="binding site" evidence="6">
    <location>
        <position position="78"/>
    </location>
    <ligand>
        <name>S-adenosyl-L-methionine</name>
        <dbReference type="ChEBI" id="CHEBI:59789"/>
    </ligand>
</feature>
<accession>A0ABS3Z8Y4</accession>
<evidence type="ECO:0000256" key="4">
    <source>
        <dbReference type="ARBA" id="ARBA00022691"/>
    </source>
</evidence>
<dbReference type="CDD" id="cd18094">
    <property type="entry name" value="SpoU-like_TrmL"/>
    <property type="match status" value="1"/>
</dbReference>
<comment type="similarity">
    <text evidence="6">Belongs to the class IV-like SAM-binding methyltransferase superfamily. RNA methyltransferase TrmH family. TrmL subfamily.</text>
</comment>
<keyword evidence="1 6" id="KW-0963">Cytoplasm</keyword>
<comment type="subcellular location">
    <subcellularLocation>
        <location evidence="6">Cytoplasm</location>
    </subcellularLocation>
</comment>
<dbReference type="Proteomes" id="UP000810171">
    <property type="component" value="Unassembled WGS sequence"/>
</dbReference>
<reference evidence="8 9" key="1">
    <citation type="submission" date="2020-09" db="EMBL/GenBank/DDBJ databases">
        <authorList>
            <person name="Tanuku N.R.S."/>
        </authorList>
    </citation>
    <scope>NUCLEOTIDE SEQUENCE [LARGE SCALE GENOMIC DNA]</scope>
    <source>
        <strain evidence="8 9">AK62</strain>
    </source>
</reference>
<keyword evidence="5 6" id="KW-0819">tRNA processing</keyword>
<feature type="binding site" evidence="6">
    <location>
        <position position="127"/>
    </location>
    <ligand>
        <name>S-adenosyl-L-methionine</name>
        <dbReference type="ChEBI" id="CHEBI:59789"/>
    </ligand>
</feature>
<sequence>MLDLVLYQPEIPPNTGNIIRLCANTGFRLHLVEPLGFELDDKRLRRAGLDYHEFARVRLHESLDACLDAVQPLRVWALTTRATMPHAQADFQAGDMLLFGPETRGLPPEVIARFHGLRLPMLPDSRSLNLSNACAVVVYEAWRQLGFEGAV</sequence>
<feature type="domain" description="tRNA/rRNA methyltransferase SpoU type" evidence="7">
    <location>
        <begin position="3"/>
        <end position="139"/>
    </location>
</feature>
<evidence type="ECO:0000256" key="2">
    <source>
        <dbReference type="ARBA" id="ARBA00022603"/>
    </source>
</evidence>
<dbReference type="HAMAP" id="MF_01885">
    <property type="entry name" value="tRNA_methyltr_TrmL"/>
    <property type="match status" value="1"/>
</dbReference>
<comment type="catalytic activity">
    <reaction evidence="6">
        <text>cytidine(34) in tRNA + S-adenosyl-L-methionine = 2'-O-methylcytidine(34) in tRNA + S-adenosyl-L-homocysteine + H(+)</text>
        <dbReference type="Rhea" id="RHEA:43084"/>
        <dbReference type="Rhea" id="RHEA-COMP:10331"/>
        <dbReference type="Rhea" id="RHEA-COMP:10332"/>
        <dbReference type="ChEBI" id="CHEBI:15378"/>
        <dbReference type="ChEBI" id="CHEBI:57856"/>
        <dbReference type="ChEBI" id="CHEBI:59789"/>
        <dbReference type="ChEBI" id="CHEBI:74495"/>
        <dbReference type="ChEBI" id="CHEBI:82748"/>
        <dbReference type="EC" id="2.1.1.207"/>
    </reaction>
</comment>
<keyword evidence="2 6" id="KW-0489">Methyltransferase</keyword>
<dbReference type="GO" id="GO:0032259">
    <property type="term" value="P:methylation"/>
    <property type="evidence" value="ECO:0007669"/>
    <property type="project" value="UniProtKB-KW"/>
</dbReference>
<evidence type="ECO:0000313" key="8">
    <source>
        <dbReference type="EMBL" id="MBP0048172.1"/>
    </source>
</evidence>
<feature type="binding site" evidence="6">
    <location>
        <position position="100"/>
    </location>
    <ligand>
        <name>S-adenosyl-L-methionine</name>
        <dbReference type="ChEBI" id="CHEBI:59789"/>
    </ligand>
</feature>
<comment type="function">
    <text evidence="6">Methylates the ribose at the nucleotide 34 wobble position in the two leucyl isoacceptors tRNA(Leu)(CmAA) and tRNA(Leu)(cmnm5UmAA). Catalyzes the methyl transfer from S-adenosyl-L-methionine to the 2'-OH of the wobble nucleotide.</text>
</comment>
<evidence type="ECO:0000256" key="5">
    <source>
        <dbReference type="ARBA" id="ARBA00022694"/>
    </source>
</evidence>
<dbReference type="Pfam" id="PF00588">
    <property type="entry name" value="SpoU_methylase"/>
    <property type="match status" value="1"/>
</dbReference>
<dbReference type="RefSeq" id="WP_209286786.1">
    <property type="nucleotide sequence ID" value="NZ_JACVEW010000006.1"/>
</dbReference>
<dbReference type="InterPro" id="IPR016914">
    <property type="entry name" value="TrmL"/>
</dbReference>
<dbReference type="NCBIfam" id="TIGR00185">
    <property type="entry name" value="tRNA_yibK_trmL"/>
    <property type="match status" value="1"/>
</dbReference>
<evidence type="ECO:0000259" key="7">
    <source>
        <dbReference type="Pfam" id="PF00588"/>
    </source>
</evidence>
<dbReference type="SUPFAM" id="SSF75217">
    <property type="entry name" value="alpha/beta knot"/>
    <property type="match status" value="1"/>
</dbReference>
<proteinExistence type="inferred from homology"/>
<evidence type="ECO:0000256" key="6">
    <source>
        <dbReference type="HAMAP-Rule" id="MF_01885"/>
    </source>
</evidence>
<keyword evidence="3 6" id="KW-0808">Transferase</keyword>
<comment type="caution">
    <text evidence="8">The sequence shown here is derived from an EMBL/GenBank/DDBJ whole genome shotgun (WGS) entry which is preliminary data.</text>
</comment>
<protein>
    <recommendedName>
        <fullName evidence="6">tRNA (cytidine(34)-2'-O)-methyltransferase</fullName>
        <ecNumber evidence="6">2.1.1.207</ecNumber>
    </recommendedName>
    <alternativeName>
        <fullName evidence="6">tRNA (cytidine/uridine-2'-O-)-methyltransferase TrmL</fullName>
    </alternativeName>
</protein>
<keyword evidence="9" id="KW-1185">Reference proteome</keyword>
<dbReference type="Gene3D" id="3.40.1280.10">
    <property type="match status" value="1"/>
</dbReference>
<dbReference type="InterPro" id="IPR001537">
    <property type="entry name" value="SpoU_MeTrfase"/>
</dbReference>
<dbReference type="GO" id="GO:0008168">
    <property type="term" value="F:methyltransferase activity"/>
    <property type="evidence" value="ECO:0007669"/>
    <property type="project" value="UniProtKB-KW"/>
</dbReference>
<evidence type="ECO:0000256" key="1">
    <source>
        <dbReference type="ARBA" id="ARBA00022490"/>
    </source>
</evidence>
<dbReference type="PIRSF" id="PIRSF029256">
    <property type="entry name" value="SpoU_TrmH_prd"/>
    <property type="match status" value="1"/>
</dbReference>
<dbReference type="PANTHER" id="PTHR42971:SF1">
    <property type="entry name" value="TRNA (CYTIDINE(34)-2'-O)-METHYLTRANSFERASE"/>
    <property type="match status" value="1"/>
</dbReference>
<dbReference type="InterPro" id="IPR029026">
    <property type="entry name" value="tRNA_m1G_MTases_N"/>
</dbReference>
<evidence type="ECO:0000256" key="3">
    <source>
        <dbReference type="ARBA" id="ARBA00022679"/>
    </source>
</evidence>
<dbReference type="EMBL" id="JACVEW010000006">
    <property type="protein sequence ID" value="MBP0048172.1"/>
    <property type="molecule type" value="Genomic_DNA"/>
</dbReference>